<proteinExistence type="predicted"/>
<gene>
    <name evidence="2" type="ORF">GCM10023353_00810</name>
</gene>
<evidence type="ECO:0000256" key="1">
    <source>
        <dbReference type="SAM" id="MobiDB-lite"/>
    </source>
</evidence>
<organism evidence="2 3">
    <name type="scientific">Tomitella cavernea</name>
    <dbReference type="NCBI Taxonomy" id="1387982"/>
    <lineage>
        <taxon>Bacteria</taxon>
        <taxon>Bacillati</taxon>
        <taxon>Actinomycetota</taxon>
        <taxon>Actinomycetes</taxon>
        <taxon>Mycobacteriales</taxon>
        <taxon>Tomitella</taxon>
    </lineage>
</organism>
<evidence type="ECO:0000313" key="3">
    <source>
        <dbReference type="Proteomes" id="UP001500839"/>
    </source>
</evidence>
<dbReference type="Proteomes" id="UP001500839">
    <property type="component" value="Unassembled WGS sequence"/>
</dbReference>
<comment type="caution">
    <text evidence="2">The sequence shown here is derived from an EMBL/GenBank/DDBJ whole genome shotgun (WGS) entry which is preliminary data.</text>
</comment>
<feature type="compositionally biased region" description="Basic residues" evidence="1">
    <location>
        <begin position="210"/>
        <end position="222"/>
    </location>
</feature>
<sequence>MPKPDSPQMNSGLYARAGASAMATAAACEKRFDGPVTNVSKVYLGFSPASRALPGGLWCRRVEVRGPCAVQALACFLLLRDEIFLGLGGEFVPASLQQRGGVGVVRFGGVGRPHARAVRRRGHVGGGVWRILARAVRPVVVEGGVDADGDLDRVAEVAFEGIGDGLTQDALDRVAREARRCGQQREAPGEGDRFGEQQPGALLPAQRQPWHGRARPRHVPRR</sequence>
<name>A0ABP9C295_9ACTN</name>
<reference evidence="3" key="1">
    <citation type="journal article" date="2019" name="Int. J. Syst. Evol. Microbiol.">
        <title>The Global Catalogue of Microorganisms (GCM) 10K type strain sequencing project: providing services to taxonomists for standard genome sequencing and annotation.</title>
        <authorList>
            <consortium name="The Broad Institute Genomics Platform"/>
            <consortium name="The Broad Institute Genome Sequencing Center for Infectious Disease"/>
            <person name="Wu L."/>
            <person name="Ma J."/>
        </authorList>
    </citation>
    <scope>NUCLEOTIDE SEQUENCE [LARGE SCALE GENOMIC DNA]</scope>
    <source>
        <strain evidence="3">JCM 18542</strain>
    </source>
</reference>
<feature type="region of interest" description="Disordered" evidence="1">
    <location>
        <begin position="180"/>
        <end position="222"/>
    </location>
</feature>
<accession>A0ABP9C295</accession>
<protein>
    <submittedName>
        <fullName evidence="2">Uncharacterized protein</fullName>
    </submittedName>
</protein>
<keyword evidence="3" id="KW-1185">Reference proteome</keyword>
<evidence type="ECO:0000313" key="2">
    <source>
        <dbReference type="EMBL" id="GAA4802627.1"/>
    </source>
</evidence>
<dbReference type="PROSITE" id="PS51257">
    <property type="entry name" value="PROKAR_LIPOPROTEIN"/>
    <property type="match status" value="1"/>
</dbReference>
<dbReference type="EMBL" id="BAABKQ010000001">
    <property type="protein sequence ID" value="GAA4802627.1"/>
    <property type="molecule type" value="Genomic_DNA"/>
</dbReference>